<gene>
    <name evidence="5" type="primary">queA_11</name>
    <name evidence="5" type="ORF">SDC9_30369</name>
</gene>
<comment type="caution">
    <text evidence="5">The sequence shown here is derived from an EMBL/GenBank/DDBJ whole genome shotgun (WGS) entry which is preliminary data.</text>
</comment>
<dbReference type="EC" id="2.4.99.17" evidence="5"/>
<accession>A0A644UZN4</accession>
<dbReference type="Gene3D" id="3.40.1780.10">
    <property type="entry name" value="QueA-like"/>
    <property type="match status" value="1"/>
</dbReference>
<evidence type="ECO:0000256" key="1">
    <source>
        <dbReference type="ARBA" id="ARBA00022490"/>
    </source>
</evidence>
<dbReference type="InterPro" id="IPR036100">
    <property type="entry name" value="QueA_sf"/>
</dbReference>
<dbReference type="GO" id="GO:0051075">
    <property type="term" value="F:S-adenosylmethionine:tRNA ribosyltransferase-isomerase activity"/>
    <property type="evidence" value="ECO:0007669"/>
    <property type="project" value="UniProtKB-EC"/>
</dbReference>
<reference evidence="5" key="1">
    <citation type="submission" date="2019-08" db="EMBL/GenBank/DDBJ databases">
        <authorList>
            <person name="Kucharzyk K."/>
            <person name="Murdoch R.W."/>
            <person name="Higgins S."/>
            <person name="Loffler F."/>
        </authorList>
    </citation>
    <scope>NUCLEOTIDE SEQUENCE</scope>
</reference>
<name>A0A644UZN4_9ZZZZ</name>
<dbReference type="PANTHER" id="PTHR30307:SF0">
    <property type="entry name" value="S-ADENOSYLMETHIONINE:TRNA RIBOSYLTRANSFERASE-ISOMERASE"/>
    <property type="match status" value="1"/>
</dbReference>
<evidence type="ECO:0000256" key="2">
    <source>
        <dbReference type="ARBA" id="ARBA00022679"/>
    </source>
</evidence>
<dbReference type="Pfam" id="PF02547">
    <property type="entry name" value="Queuosine_synth"/>
    <property type="match status" value="1"/>
</dbReference>
<keyword evidence="3" id="KW-0949">S-adenosyl-L-methionine</keyword>
<keyword evidence="1" id="KW-0963">Cytoplasm</keyword>
<protein>
    <submittedName>
        <fullName evidence="5">S-adenosylmethionine:tRNA ribosyltransferase-isomerase</fullName>
        <ecNumber evidence="5">2.4.99.17</ecNumber>
    </submittedName>
</protein>
<keyword evidence="5" id="KW-0328">Glycosyltransferase</keyword>
<evidence type="ECO:0000256" key="4">
    <source>
        <dbReference type="ARBA" id="ARBA00022785"/>
    </source>
</evidence>
<dbReference type="PANTHER" id="PTHR30307">
    <property type="entry name" value="S-ADENOSYLMETHIONINE:TRNA RIBOSYLTRANSFERASE-ISOMERASE"/>
    <property type="match status" value="1"/>
</dbReference>
<dbReference type="HAMAP" id="MF_00113">
    <property type="entry name" value="QueA"/>
    <property type="match status" value="1"/>
</dbReference>
<organism evidence="5">
    <name type="scientific">bioreactor metagenome</name>
    <dbReference type="NCBI Taxonomy" id="1076179"/>
    <lineage>
        <taxon>unclassified sequences</taxon>
        <taxon>metagenomes</taxon>
        <taxon>ecological metagenomes</taxon>
    </lineage>
</organism>
<dbReference type="SUPFAM" id="SSF111337">
    <property type="entry name" value="QueA-like"/>
    <property type="match status" value="1"/>
</dbReference>
<sequence length="403" mass="45602">MEPEIKIDDFSYNLPEEKIAKYPLPSRDDSKILIFKDNVVSDDKFSNLAEFVPENSLMIFNNTKVVPARLFFRKDSGAHIEIFCIEPEIPSDYTTSFESTSQCTWKCVIGNSKKWKSGVILFDSTGHPELEDYKFTAIRESNNGETSIIRFLWEGGLSFAHLLELCGKVPIPPYLNRETEESDTERYQTVYARYRGSVAAPTAGLHFTDSVLNKLDFKGVVRGELSLHVGAGTFKPVKSDSIKDHPMHSEPFSVSLKFLRELASGMAGKSIVSVGTTSARTLESLYYIGVKCYEGAYPSEVDQWEPYVREYALSSLEAINALADWMESRSIDQFSSRTSIIIVPGYTFKIINVLITNFHQPRSTLLLLIAAFVGDRWMDIYNYALNNGFRFLSYGDSSILFRK</sequence>
<dbReference type="GO" id="GO:0008616">
    <property type="term" value="P:tRNA queuosine(34) biosynthetic process"/>
    <property type="evidence" value="ECO:0007669"/>
    <property type="project" value="UniProtKB-KW"/>
</dbReference>
<dbReference type="EMBL" id="VSSQ01000189">
    <property type="protein sequence ID" value="MPL84404.1"/>
    <property type="molecule type" value="Genomic_DNA"/>
</dbReference>
<dbReference type="InterPro" id="IPR042119">
    <property type="entry name" value="QueA_dom2"/>
</dbReference>
<keyword evidence="5" id="KW-0413">Isomerase</keyword>
<keyword evidence="4" id="KW-0671">Queuosine biosynthesis</keyword>
<dbReference type="Gene3D" id="2.40.10.240">
    <property type="entry name" value="QueA-like"/>
    <property type="match status" value="1"/>
</dbReference>
<evidence type="ECO:0000256" key="3">
    <source>
        <dbReference type="ARBA" id="ARBA00022691"/>
    </source>
</evidence>
<keyword evidence="2 5" id="KW-0808">Transferase</keyword>
<dbReference type="AlphaFoldDB" id="A0A644UZN4"/>
<dbReference type="InterPro" id="IPR042118">
    <property type="entry name" value="QueA_dom1"/>
</dbReference>
<evidence type="ECO:0000313" key="5">
    <source>
        <dbReference type="EMBL" id="MPL84404.1"/>
    </source>
</evidence>
<proteinExistence type="inferred from homology"/>
<dbReference type="InterPro" id="IPR003699">
    <property type="entry name" value="QueA"/>
</dbReference>